<protein>
    <submittedName>
        <fullName evidence="1">Uncharacterized protein</fullName>
    </submittedName>
</protein>
<keyword evidence="2" id="KW-1185">Reference proteome</keyword>
<accession>A0A4Q2DP59</accession>
<dbReference type="Proteomes" id="UP000290288">
    <property type="component" value="Unassembled WGS sequence"/>
</dbReference>
<sequence length="269" mass="30760">MIRGTNQLSEFHDLIRHSQSNSSRRTPEFFALHVKSLSITRDSSDPNLEETLAVLQACSNVEWLVLWGFNRNGERTAKNNLHTFMTSSAISPLRLSIMTALFPEDQIHFLLPIFQNATHLELVWFQMDSNTPKDDVKWNTLGLLKNLTHLSIYPGFSLGEGYSRLVGEIVSLCPESLRVFIIWVYNTSHYDERSPAYDDTRAISEGTVDMRTVSAYTGKHHPRMANYGFSRSLDEVLRDCAGIAVGEDMWTLAEDFIEARRRRRSTLQS</sequence>
<reference evidence="1 2" key="1">
    <citation type="submission" date="2019-01" db="EMBL/GenBank/DDBJ databases">
        <title>Draft genome sequence of Psathyrella aberdarensis IHI B618.</title>
        <authorList>
            <person name="Buettner E."/>
            <person name="Kellner H."/>
        </authorList>
    </citation>
    <scope>NUCLEOTIDE SEQUENCE [LARGE SCALE GENOMIC DNA]</scope>
    <source>
        <strain evidence="1 2">IHI B618</strain>
    </source>
</reference>
<comment type="caution">
    <text evidence="1">The sequence shown here is derived from an EMBL/GenBank/DDBJ whole genome shotgun (WGS) entry which is preliminary data.</text>
</comment>
<evidence type="ECO:0000313" key="1">
    <source>
        <dbReference type="EMBL" id="RXW21803.1"/>
    </source>
</evidence>
<gene>
    <name evidence="1" type="ORF">EST38_g4033</name>
</gene>
<dbReference type="EMBL" id="SDEE01000094">
    <property type="protein sequence ID" value="RXW21803.1"/>
    <property type="molecule type" value="Genomic_DNA"/>
</dbReference>
<evidence type="ECO:0000313" key="2">
    <source>
        <dbReference type="Proteomes" id="UP000290288"/>
    </source>
</evidence>
<proteinExistence type="predicted"/>
<name>A0A4Q2DP59_9AGAR</name>
<dbReference type="OrthoDB" id="3145912at2759"/>
<organism evidence="1 2">
    <name type="scientific">Candolleomyces aberdarensis</name>
    <dbReference type="NCBI Taxonomy" id="2316362"/>
    <lineage>
        <taxon>Eukaryota</taxon>
        <taxon>Fungi</taxon>
        <taxon>Dikarya</taxon>
        <taxon>Basidiomycota</taxon>
        <taxon>Agaricomycotina</taxon>
        <taxon>Agaricomycetes</taxon>
        <taxon>Agaricomycetidae</taxon>
        <taxon>Agaricales</taxon>
        <taxon>Agaricineae</taxon>
        <taxon>Psathyrellaceae</taxon>
        <taxon>Candolleomyces</taxon>
    </lineage>
</organism>
<dbReference type="AlphaFoldDB" id="A0A4Q2DP59"/>